<keyword evidence="2" id="KW-1185">Reference proteome</keyword>
<proteinExistence type="predicted"/>
<reference evidence="1 2" key="1">
    <citation type="journal article" date="2018" name="Sci. Rep.">
        <title>Genomic signatures of local adaptation to the degree of environmental predictability in rotifers.</title>
        <authorList>
            <person name="Franch-Gras L."/>
            <person name="Hahn C."/>
            <person name="Garcia-Roger E.M."/>
            <person name="Carmona M.J."/>
            <person name="Serra M."/>
            <person name="Gomez A."/>
        </authorList>
    </citation>
    <scope>NUCLEOTIDE SEQUENCE [LARGE SCALE GENOMIC DNA]</scope>
    <source>
        <strain evidence="1">HYR1</strain>
    </source>
</reference>
<organism evidence="1 2">
    <name type="scientific">Brachionus plicatilis</name>
    <name type="common">Marine rotifer</name>
    <name type="synonym">Brachionus muelleri</name>
    <dbReference type="NCBI Taxonomy" id="10195"/>
    <lineage>
        <taxon>Eukaryota</taxon>
        <taxon>Metazoa</taxon>
        <taxon>Spiralia</taxon>
        <taxon>Gnathifera</taxon>
        <taxon>Rotifera</taxon>
        <taxon>Eurotatoria</taxon>
        <taxon>Monogononta</taxon>
        <taxon>Pseudotrocha</taxon>
        <taxon>Ploima</taxon>
        <taxon>Brachionidae</taxon>
        <taxon>Brachionus</taxon>
    </lineage>
</organism>
<feature type="non-terminal residue" evidence="1">
    <location>
        <position position="1"/>
    </location>
</feature>
<dbReference type="Proteomes" id="UP000276133">
    <property type="component" value="Unassembled WGS sequence"/>
</dbReference>
<name>A0A3M7P7D7_BRAPC</name>
<protein>
    <submittedName>
        <fullName evidence="1">Uncharacterized protein</fullName>
    </submittedName>
</protein>
<gene>
    <name evidence="1" type="ORF">BpHYR1_021276</name>
</gene>
<dbReference type="OrthoDB" id="410104at2759"/>
<evidence type="ECO:0000313" key="1">
    <source>
        <dbReference type="EMBL" id="RMZ94879.1"/>
    </source>
</evidence>
<dbReference type="AlphaFoldDB" id="A0A3M7P7D7"/>
<dbReference type="EMBL" id="REGN01012764">
    <property type="protein sequence ID" value="RMZ94879.1"/>
    <property type="molecule type" value="Genomic_DNA"/>
</dbReference>
<comment type="caution">
    <text evidence="1">The sequence shown here is derived from an EMBL/GenBank/DDBJ whole genome shotgun (WGS) entry which is preliminary data.</text>
</comment>
<accession>A0A3M7P7D7</accession>
<sequence length="98" mass="11150">ASCRYLVFIVVDNSWPLVKTEALTNQDQTNNGLELNETKINSEDNFKYFGSMVISSETDIKARKGQAWGAFQKLKNIFKSKTPTKDTGLYFKLQKGIH</sequence>
<evidence type="ECO:0000313" key="2">
    <source>
        <dbReference type="Proteomes" id="UP000276133"/>
    </source>
</evidence>